<dbReference type="EMBL" id="BAAAOG010000001">
    <property type="protein sequence ID" value="GAA1943346.1"/>
    <property type="molecule type" value="Genomic_DNA"/>
</dbReference>
<dbReference type="SUPFAM" id="SSF48452">
    <property type="entry name" value="TPR-like"/>
    <property type="match status" value="1"/>
</dbReference>
<proteinExistence type="predicted"/>
<dbReference type="InterPro" id="IPR011990">
    <property type="entry name" value="TPR-like_helical_dom_sf"/>
</dbReference>
<sequence length="830" mass="88255">MTTSAAGLYERGVELANRGRYAQAQRALASAQQAAAEARDIELLARIAGTTAYVLARLGDVDAGERLCLDALAREGLSPAAVAQLQGQLGALALERGLLDEAASWLTKSIRGLAGEPVREANMRMNRSLVDMQRGHLADAMADLERAEAAYRDAGLVAEANQAVHNRGYTWMLAGDLVTALNMMQSVREPLDEESDLWAAINELDHAEVLREAGLVTEAERTLANVSVALGRHHAPRERATADYQLARSLLSHDPVRSATVAGASARRFRRLGSHGWAVRAEAIRLRAQLAVGRIDRAGVPIRPPGRLPSRQQVEGIVDELGARGFSPEADALRMTAAIARLGREADSAIPRLRVSERTPLEVALLVYEARAARAAAHGREAQARGQAARGLRVLERTQRATGSLDLQGSSAMRGSGLITAGLISAVRSRRHDLVFEWSERARLMNQQIVAVRPPPDPAMAADLAELRVLRSAEPDGDWLASPRAVVLRHRARERQWSGTHAGELRSRASLEEVRAALAPGEALVSYVFDGRGLVALAITPARTELVDLDWRAISAALSGIRADLDVSASVTSGPMARVVRASLEGRLSALSRLLISPLDTPLADAERIILTAPGVLSALPWTMLPAIAQRPLTVASSASGWMRERQEPFARPASSAFAVGPRVARGDEEVTIAASAWASASVLQDRAASVDAVTALASRVQVLHIAAHGRHALDNPLFSGLELTDGALFGYDIDLMESVPETVVLSSCEVGRSAVRWGEEAIGMARIWLHGGARCVIAAPVVVADDVACELLGAMHEGLAAGVAPAVALAGAAERTGIVSPFQAHGVGF</sequence>
<keyword evidence="3" id="KW-1185">Reference proteome</keyword>
<dbReference type="Pfam" id="PF12770">
    <property type="entry name" value="CHAT"/>
    <property type="match status" value="1"/>
</dbReference>
<gene>
    <name evidence="2" type="ORF">GCM10009776_01350</name>
</gene>
<dbReference type="InterPro" id="IPR024983">
    <property type="entry name" value="CHAT_dom"/>
</dbReference>
<dbReference type="Proteomes" id="UP001499933">
    <property type="component" value="Unassembled WGS sequence"/>
</dbReference>
<feature type="domain" description="CHAT" evidence="1">
    <location>
        <begin position="588"/>
        <end position="813"/>
    </location>
</feature>
<organism evidence="2 3">
    <name type="scientific">Microbacterium deminutum</name>
    <dbReference type="NCBI Taxonomy" id="344164"/>
    <lineage>
        <taxon>Bacteria</taxon>
        <taxon>Bacillati</taxon>
        <taxon>Actinomycetota</taxon>
        <taxon>Actinomycetes</taxon>
        <taxon>Micrococcales</taxon>
        <taxon>Microbacteriaceae</taxon>
        <taxon>Microbacterium</taxon>
    </lineage>
</organism>
<accession>A0ABP5BGZ5</accession>
<comment type="caution">
    <text evidence="2">The sequence shown here is derived from an EMBL/GenBank/DDBJ whole genome shotgun (WGS) entry which is preliminary data.</text>
</comment>
<reference evidence="3" key="1">
    <citation type="journal article" date="2019" name="Int. J. Syst. Evol. Microbiol.">
        <title>The Global Catalogue of Microorganisms (GCM) 10K type strain sequencing project: providing services to taxonomists for standard genome sequencing and annotation.</title>
        <authorList>
            <consortium name="The Broad Institute Genomics Platform"/>
            <consortium name="The Broad Institute Genome Sequencing Center for Infectious Disease"/>
            <person name="Wu L."/>
            <person name="Ma J."/>
        </authorList>
    </citation>
    <scope>NUCLEOTIDE SEQUENCE [LARGE SCALE GENOMIC DNA]</scope>
    <source>
        <strain evidence="3">JCM 14901</strain>
    </source>
</reference>
<dbReference type="Gene3D" id="1.25.40.10">
    <property type="entry name" value="Tetratricopeptide repeat domain"/>
    <property type="match status" value="1"/>
</dbReference>
<evidence type="ECO:0000313" key="3">
    <source>
        <dbReference type="Proteomes" id="UP001499933"/>
    </source>
</evidence>
<dbReference type="RefSeq" id="WP_344090136.1">
    <property type="nucleotide sequence ID" value="NZ_BAAAOG010000001.1"/>
</dbReference>
<evidence type="ECO:0000313" key="2">
    <source>
        <dbReference type="EMBL" id="GAA1943346.1"/>
    </source>
</evidence>
<name>A0ABP5BGZ5_9MICO</name>
<evidence type="ECO:0000259" key="1">
    <source>
        <dbReference type="Pfam" id="PF12770"/>
    </source>
</evidence>
<protein>
    <submittedName>
        <fullName evidence="2">CHAT domain-containing protein</fullName>
    </submittedName>
</protein>